<dbReference type="PANTHER" id="PTHR47623:SF1">
    <property type="entry name" value="OS09G0287300 PROTEIN"/>
    <property type="match status" value="1"/>
</dbReference>
<evidence type="ECO:0000313" key="1">
    <source>
        <dbReference type="EMBL" id="NTS30389.1"/>
    </source>
</evidence>
<dbReference type="InterPro" id="IPR029033">
    <property type="entry name" value="His_PPase_superfam"/>
</dbReference>
<protein>
    <submittedName>
        <fullName evidence="1">Histidine phosphatase family protein</fullName>
    </submittedName>
</protein>
<dbReference type="RefSeq" id="WP_113281805.1">
    <property type="nucleotide sequence ID" value="NZ_JABUMX010000001.1"/>
</dbReference>
<organism evidence="1 2">
    <name type="scientific">Phyllobacterium pellucidum</name>
    <dbReference type="NCBI Taxonomy" id="2740464"/>
    <lineage>
        <taxon>Bacteria</taxon>
        <taxon>Pseudomonadati</taxon>
        <taxon>Pseudomonadota</taxon>
        <taxon>Alphaproteobacteria</taxon>
        <taxon>Hyphomicrobiales</taxon>
        <taxon>Phyllobacteriaceae</taxon>
        <taxon>Phyllobacterium</taxon>
    </lineage>
</organism>
<dbReference type="Pfam" id="PF00300">
    <property type="entry name" value="His_Phos_1"/>
    <property type="match status" value="1"/>
</dbReference>
<dbReference type="SUPFAM" id="SSF53254">
    <property type="entry name" value="Phosphoglycerate mutase-like"/>
    <property type="match status" value="1"/>
</dbReference>
<dbReference type="SMART" id="SM00855">
    <property type="entry name" value="PGAM"/>
    <property type="match status" value="1"/>
</dbReference>
<dbReference type="PANTHER" id="PTHR47623">
    <property type="entry name" value="OS09G0287300 PROTEIN"/>
    <property type="match status" value="1"/>
</dbReference>
<keyword evidence="2" id="KW-1185">Reference proteome</keyword>
<reference evidence="1 2" key="1">
    <citation type="submission" date="2020-05" db="EMBL/GenBank/DDBJ databases">
        <authorList>
            <person name="Kim M.K."/>
        </authorList>
    </citation>
    <scope>NUCLEOTIDE SEQUENCE [LARGE SCALE GENOMIC DNA]</scope>
    <source>
        <strain evidence="1 2">BT25</strain>
    </source>
</reference>
<dbReference type="InterPro" id="IPR013078">
    <property type="entry name" value="His_Pase_superF_clade-1"/>
</dbReference>
<dbReference type="Proteomes" id="UP000550508">
    <property type="component" value="Unassembled WGS sequence"/>
</dbReference>
<gene>
    <name evidence="1" type="ORF">HQ945_03905</name>
</gene>
<dbReference type="EMBL" id="JABUMX010000001">
    <property type="protein sequence ID" value="NTS30389.1"/>
    <property type="molecule type" value="Genomic_DNA"/>
</dbReference>
<dbReference type="AlphaFoldDB" id="A0A849VNQ4"/>
<name>A0A849VNQ4_9HYPH</name>
<proteinExistence type="predicted"/>
<evidence type="ECO:0000313" key="2">
    <source>
        <dbReference type="Proteomes" id="UP000550508"/>
    </source>
</evidence>
<dbReference type="CDD" id="cd07067">
    <property type="entry name" value="HP_PGM_like"/>
    <property type="match status" value="1"/>
</dbReference>
<sequence>MRRLILFRHAKSEWPAGVEDHERPLAKRGRRTAPLMGAFLARQDLLPDLTLVSTARRAMQTFELASAEFGAKLEWKAEPRLYDAPVNALLDVVRQAPPTISTLMLVGHNPGLEEFARQHVAGGPEPDLSRLREKFPTAGIAVIDFNAKDWTAVETDRGELKRFETPKSLEDTN</sequence>
<dbReference type="Gene3D" id="3.40.50.1240">
    <property type="entry name" value="Phosphoglycerate mutase-like"/>
    <property type="match status" value="1"/>
</dbReference>
<comment type="caution">
    <text evidence="1">The sequence shown here is derived from an EMBL/GenBank/DDBJ whole genome shotgun (WGS) entry which is preliminary data.</text>
</comment>
<accession>A0A849VNQ4</accession>